<organism evidence="1">
    <name type="scientific">viral metagenome</name>
    <dbReference type="NCBI Taxonomy" id="1070528"/>
    <lineage>
        <taxon>unclassified sequences</taxon>
        <taxon>metagenomes</taxon>
        <taxon>organismal metagenomes</taxon>
    </lineage>
</organism>
<name>A0A6C0LGV8_9ZZZZ</name>
<protein>
    <submittedName>
        <fullName evidence="1">Uncharacterized protein</fullName>
    </submittedName>
</protein>
<sequence length="240" mass="27974">MLLLFTFIALYLVLVIAIIIYQLSEKPYKDNKELSLNTDGFKIFRHDNIEEIISSSLPKDYILIDYLYIIKGCTISTFHRDVTSSSFIFKTRYPIYTLITYYNKGPLLTLCPESHTTTPFLFQPPKIIYGNPGTSILFNCDIVHAGAMNNFGDERLAIQRKICHKDDLETLKHLIGVNKTSIGKCNRKKDDNYIYKLRKLSLFFSFFVNHIFTCFLLEKPKKDSISEYLIDTFYIGDFYI</sequence>
<dbReference type="SUPFAM" id="SSF51197">
    <property type="entry name" value="Clavaminate synthase-like"/>
    <property type="match status" value="1"/>
</dbReference>
<accession>A0A6C0LGV8</accession>
<reference evidence="1" key="1">
    <citation type="journal article" date="2020" name="Nature">
        <title>Giant virus diversity and host interactions through global metagenomics.</title>
        <authorList>
            <person name="Schulz F."/>
            <person name="Roux S."/>
            <person name="Paez-Espino D."/>
            <person name="Jungbluth S."/>
            <person name="Walsh D.A."/>
            <person name="Denef V.J."/>
            <person name="McMahon K.D."/>
            <person name="Konstantinidis K.T."/>
            <person name="Eloe-Fadrosh E.A."/>
            <person name="Kyrpides N.C."/>
            <person name="Woyke T."/>
        </authorList>
    </citation>
    <scope>NUCLEOTIDE SEQUENCE</scope>
    <source>
        <strain evidence="1">GVMAG-M-3300027804-48</strain>
    </source>
</reference>
<dbReference type="EMBL" id="MN740492">
    <property type="protein sequence ID" value="QHU29650.1"/>
    <property type="molecule type" value="Genomic_DNA"/>
</dbReference>
<dbReference type="AlphaFoldDB" id="A0A6C0LGV8"/>
<evidence type="ECO:0000313" key="1">
    <source>
        <dbReference type="EMBL" id="QHU29650.1"/>
    </source>
</evidence>
<proteinExistence type="predicted"/>